<feature type="chain" id="PRO_5030023043" evidence="2">
    <location>
        <begin position="20"/>
        <end position="161"/>
    </location>
</feature>
<gene>
    <name evidence="4" type="ORF">SAMN05421788_10949</name>
</gene>
<dbReference type="GO" id="GO:0016209">
    <property type="term" value="F:antioxidant activity"/>
    <property type="evidence" value="ECO:0007669"/>
    <property type="project" value="InterPro"/>
</dbReference>
<dbReference type="Pfam" id="PF00578">
    <property type="entry name" value="AhpC-TSA"/>
    <property type="match status" value="1"/>
</dbReference>
<protein>
    <submittedName>
        <fullName evidence="4">AhpC/TSA family protein</fullName>
    </submittedName>
</protein>
<dbReference type="EMBL" id="FTOR01000009">
    <property type="protein sequence ID" value="SIT29824.1"/>
    <property type="molecule type" value="Genomic_DNA"/>
</dbReference>
<dbReference type="RefSeq" id="WP_076381382.1">
    <property type="nucleotide sequence ID" value="NZ_AP017422.1"/>
</dbReference>
<evidence type="ECO:0000313" key="5">
    <source>
        <dbReference type="Proteomes" id="UP000186917"/>
    </source>
</evidence>
<keyword evidence="5" id="KW-1185">Reference proteome</keyword>
<accession>A0A173MJC7</accession>
<dbReference type="InterPro" id="IPR000866">
    <property type="entry name" value="AhpC/TSA"/>
</dbReference>
<dbReference type="PROSITE" id="PS51352">
    <property type="entry name" value="THIOREDOXIN_2"/>
    <property type="match status" value="1"/>
</dbReference>
<dbReference type="Gene3D" id="3.40.30.10">
    <property type="entry name" value="Glutaredoxin"/>
    <property type="match status" value="1"/>
</dbReference>
<keyword evidence="2" id="KW-0732">Signal</keyword>
<reference evidence="5" key="1">
    <citation type="submission" date="2017-01" db="EMBL/GenBank/DDBJ databases">
        <authorList>
            <person name="Varghese N."/>
            <person name="Submissions S."/>
        </authorList>
    </citation>
    <scope>NUCLEOTIDE SEQUENCE [LARGE SCALE GENOMIC DNA]</scope>
    <source>
        <strain evidence="5">DSM 21054</strain>
    </source>
</reference>
<dbReference type="InterPro" id="IPR013766">
    <property type="entry name" value="Thioredoxin_domain"/>
</dbReference>
<dbReference type="KEGG" id="fln:FLA_3626"/>
<feature type="domain" description="Thioredoxin" evidence="3">
    <location>
        <begin position="13"/>
        <end position="161"/>
    </location>
</feature>
<evidence type="ECO:0000259" key="3">
    <source>
        <dbReference type="PROSITE" id="PS51352"/>
    </source>
</evidence>
<name>A0A173MJC7_9BACT</name>
<evidence type="ECO:0000256" key="2">
    <source>
        <dbReference type="SAM" id="SignalP"/>
    </source>
</evidence>
<dbReference type="AlphaFoldDB" id="A0A173MJC7"/>
<dbReference type="SUPFAM" id="SSF52833">
    <property type="entry name" value="Thioredoxin-like"/>
    <property type="match status" value="1"/>
</dbReference>
<dbReference type="STRING" id="477680.SAMN05421788_10949"/>
<dbReference type="PROSITE" id="PS00194">
    <property type="entry name" value="THIOREDOXIN_1"/>
    <property type="match status" value="1"/>
</dbReference>
<evidence type="ECO:0000313" key="4">
    <source>
        <dbReference type="EMBL" id="SIT29824.1"/>
    </source>
</evidence>
<dbReference type="OrthoDB" id="9815205at2"/>
<organism evidence="4 5">
    <name type="scientific">Filimonas lacunae</name>
    <dbReference type="NCBI Taxonomy" id="477680"/>
    <lineage>
        <taxon>Bacteria</taxon>
        <taxon>Pseudomonadati</taxon>
        <taxon>Bacteroidota</taxon>
        <taxon>Chitinophagia</taxon>
        <taxon>Chitinophagales</taxon>
        <taxon>Chitinophagaceae</taxon>
        <taxon>Filimonas</taxon>
    </lineage>
</organism>
<dbReference type="GO" id="GO:0016491">
    <property type="term" value="F:oxidoreductase activity"/>
    <property type="evidence" value="ECO:0007669"/>
    <property type="project" value="InterPro"/>
</dbReference>
<sequence length="161" mass="18250">MKKWFLAAVIVWATAGAYAQQQPVKRVKMDDVLKIAAESDVPVIVNFWATWCAPCVHEIPWFERNVYDSAHGPVKLLLVSLDFKEDFPAGIAAFAKKSNYRSQIVWLEETNADSFCPKVDSTWEGAIPASLFINKAKGYRKFVGRQLTEPQFKLELEALLK</sequence>
<dbReference type="CDD" id="cd02966">
    <property type="entry name" value="TlpA_like_family"/>
    <property type="match status" value="1"/>
</dbReference>
<dbReference type="InterPro" id="IPR017937">
    <property type="entry name" value="Thioredoxin_CS"/>
</dbReference>
<proteinExistence type="predicted"/>
<dbReference type="Proteomes" id="UP000186917">
    <property type="component" value="Unassembled WGS sequence"/>
</dbReference>
<keyword evidence="1" id="KW-0676">Redox-active center</keyword>
<evidence type="ECO:0000256" key="1">
    <source>
        <dbReference type="ARBA" id="ARBA00023284"/>
    </source>
</evidence>
<feature type="signal peptide" evidence="2">
    <location>
        <begin position="1"/>
        <end position="19"/>
    </location>
</feature>
<dbReference type="InterPro" id="IPR036249">
    <property type="entry name" value="Thioredoxin-like_sf"/>
</dbReference>